<dbReference type="EMBL" id="CP023067">
    <property type="protein sequence ID" value="ASY62414.1"/>
    <property type="molecule type" value="Genomic_DNA"/>
</dbReference>
<dbReference type="Proteomes" id="UP000217211">
    <property type="component" value="Chromosome"/>
</dbReference>
<protein>
    <submittedName>
        <fullName evidence="1">Uncharacterized protein</fullName>
    </submittedName>
</protein>
<reference evidence="1 2" key="1">
    <citation type="submission" date="2017-08" db="EMBL/GenBank/DDBJ databases">
        <title>Multipartite genome sequences of Sinorhizobium species nodulating soybeans.</title>
        <authorList>
            <person name="Tian C.F."/>
        </authorList>
    </citation>
    <scope>NUCLEOTIDE SEQUENCE [LARGE SCALE GENOMIC DNA]</scope>
    <source>
        <strain evidence="1 2">CCBAU 05684</strain>
    </source>
</reference>
<dbReference type="AlphaFoldDB" id="A0A249P9Q8"/>
<sequence>MRQHQPVELGVVQETRTAAGAAPPGEGGLFLQAVSAEARNRCSAVSHVWNKC</sequence>
<gene>
    <name evidence="1" type="ORF">SJ05684_c09550</name>
</gene>
<keyword evidence="2" id="KW-1185">Reference proteome</keyword>
<evidence type="ECO:0000313" key="2">
    <source>
        <dbReference type="Proteomes" id="UP000217211"/>
    </source>
</evidence>
<dbReference type="KEGG" id="esj:SJ05684_c09550"/>
<proteinExistence type="predicted"/>
<evidence type="ECO:0000313" key="1">
    <source>
        <dbReference type="EMBL" id="ASY62414.1"/>
    </source>
</evidence>
<organism evidence="1 2">
    <name type="scientific">Sinorhizobium sojae CCBAU 05684</name>
    <dbReference type="NCBI Taxonomy" id="716928"/>
    <lineage>
        <taxon>Bacteria</taxon>
        <taxon>Pseudomonadati</taxon>
        <taxon>Pseudomonadota</taxon>
        <taxon>Alphaproteobacteria</taxon>
        <taxon>Hyphomicrobiales</taxon>
        <taxon>Rhizobiaceae</taxon>
        <taxon>Sinorhizobium/Ensifer group</taxon>
        <taxon>Sinorhizobium</taxon>
    </lineage>
</organism>
<accession>A0A249P9Q8</accession>
<name>A0A249P9Q8_9HYPH</name>